<dbReference type="SUPFAM" id="SSF55890">
    <property type="entry name" value="Sporulation response regulatory protein Spo0B"/>
    <property type="match status" value="1"/>
</dbReference>
<keyword evidence="18" id="KW-1185">Reference proteome</keyword>
<dbReference type="InterPro" id="IPR005467">
    <property type="entry name" value="His_kinase_dom"/>
</dbReference>
<evidence type="ECO:0000256" key="2">
    <source>
        <dbReference type="ARBA" id="ARBA00004651"/>
    </source>
</evidence>
<evidence type="ECO:0000256" key="12">
    <source>
        <dbReference type="ARBA" id="ARBA00023012"/>
    </source>
</evidence>
<organism evidence="17 18">
    <name type="scientific">Kineosphaera limosa NBRC 100340</name>
    <dbReference type="NCBI Taxonomy" id="1184609"/>
    <lineage>
        <taxon>Bacteria</taxon>
        <taxon>Bacillati</taxon>
        <taxon>Actinomycetota</taxon>
        <taxon>Actinomycetes</taxon>
        <taxon>Micrococcales</taxon>
        <taxon>Dermatophilaceae</taxon>
        <taxon>Kineosphaera</taxon>
    </lineage>
</organism>
<dbReference type="eggNOG" id="COG3290">
    <property type="taxonomic scope" value="Bacteria"/>
</dbReference>
<dbReference type="PANTHER" id="PTHR44936">
    <property type="entry name" value="SENSOR PROTEIN CREC"/>
    <property type="match status" value="1"/>
</dbReference>
<evidence type="ECO:0000256" key="6">
    <source>
        <dbReference type="ARBA" id="ARBA00022679"/>
    </source>
</evidence>
<dbReference type="SUPFAM" id="SSF103190">
    <property type="entry name" value="Sensory domain-like"/>
    <property type="match status" value="1"/>
</dbReference>
<evidence type="ECO:0000313" key="17">
    <source>
        <dbReference type="EMBL" id="GAB96033.1"/>
    </source>
</evidence>
<evidence type="ECO:0000256" key="3">
    <source>
        <dbReference type="ARBA" id="ARBA00012438"/>
    </source>
</evidence>
<keyword evidence="8" id="KW-0547">Nucleotide-binding</keyword>
<evidence type="ECO:0000259" key="16">
    <source>
        <dbReference type="PROSITE" id="PS50109"/>
    </source>
</evidence>
<dbReference type="SUPFAM" id="SSF55874">
    <property type="entry name" value="ATPase domain of HSP90 chaperone/DNA topoisomerase II/histidine kinase"/>
    <property type="match status" value="1"/>
</dbReference>
<keyword evidence="11 15" id="KW-1133">Transmembrane helix</keyword>
<dbReference type="GO" id="GO:0005524">
    <property type="term" value="F:ATP binding"/>
    <property type="evidence" value="ECO:0007669"/>
    <property type="project" value="UniProtKB-KW"/>
</dbReference>
<keyword evidence="13 15" id="KW-0472">Membrane</keyword>
<dbReference type="STRING" id="1184609.KILIM_031_00050"/>
<dbReference type="EC" id="2.7.13.3" evidence="3"/>
<feature type="region of interest" description="Disordered" evidence="14">
    <location>
        <begin position="520"/>
        <end position="547"/>
    </location>
</feature>
<dbReference type="Gene3D" id="3.30.565.10">
    <property type="entry name" value="Histidine kinase-like ATPase, C-terminal domain"/>
    <property type="match status" value="1"/>
</dbReference>
<evidence type="ECO:0000256" key="15">
    <source>
        <dbReference type="SAM" id="Phobius"/>
    </source>
</evidence>
<comment type="catalytic activity">
    <reaction evidence="1">
        <text>ATP + protein L-histidine = ADP + protein N-phospho-L-histidine.</text>
        <dbReference type="EC" id="2.7.13.3"/>
    </reaction>
</comment>
<evidence type="ECO:0000256" key="5">
    <source>
        <dbReference type="ARBA" id="ARBA00022553"/>
    </source>
</evidence>
<protein>
    <recommendedName>
        <fullName evidence="3">histidine kinase</fullName>
        <ecNumber evidence="3">2.7.13.3</ecNumber>
    </recommendedName>
</protein>
<keyword evidence="10" id="KW-0067">ATP-binding</keyword>
<keyword evidence="6" id="KW-0808">Transferase</keyword>
<dbReference type="InterPro" id="IPR050980">
    <property type="entry name" value="2C_sensor_his_kinase"/>
</dbReference>
<evidence type="ECO:0000313" key="18">
    <source>
        <dbReference type="Proteomes" id="UP000008366"/>
    </source>
</evidence>
<accession>K6VIH3</accession>
<feature type="domain" description="Histidine kinase" evidence="16">
    <location>
        <begin position="412"/>
        <end position="518"/>
    </location>
</feature>
<dbReference type="InterPro" id="IPR036890">
    <property type="entry name" value="HATPase_C_sf"/>
</dbReference>
<dbReference type="SMART" id="SM00387">
    <property type="entry name" value="HATPase_c"/>
    <property type="match status" value="1"/>
</dbReference>
<dbReference type="AlphaFoldDB" id="K6VIH3"/>
<evidence type="ECO:0000256" key="11">
    <source>
        <dbReference type="ARBA" id="ARBA00022989"/>
    </source>
</evidence>
<evidence type="ECO:0000256" key="10">
    <source>
        <dbReference type="ARBA" id="ARBA00022840"/>
    </source>
</evidence>
<name>K6VIH3_9MICO</name>
<dbReference type="PANTHER" id="PTHR44936:SF9">
    <property type="entry name" value="SENSOR PROTEIN CREC"/>
    <property type="match status" value="1"/>
</dbReference>
<evidence type="ECO:0000256" key="9">
    <source>
        <dbReference type="ARBA" id="ARBA00022777"/>
    </source>
</evidence>
<evidence type="ECO:0000256" key="14">
    <source>
        <dbReference type="SAM" id="MobiDB-lite"/>
    </source>
</evidence>
<comment type="subcellular location">
    <subcellularLocation>
        <location evidence="2">Cell membrane</location>
        <topology evidence="2">Multi-pass membrane protein</topology>
    </subcellularLocation>
</comment>
<dbReference type="Gene3D" id="3.30.450.20">
    <property type="entry name" value="PAS domain"/>
    <property type="match status" value="2"/>
</dbReference>
<dbReference type="InterPro" id="IPR003594">
    <property type="entry name" value="HATPase_dom"/>
</dbReference>
<keyword evidence="9 17" id="KW-0418">Kinase</keyword>
<sequence length="580" mass="60112">MVLLLVIVLVAALSIALGGALAIVRTSVEQEAQQRALSIAQAVAADPRYAQWVQSSPPSASGPVQAAAEQVRARTGAMHVVVANAAGIRYSHPDPASIGEHVSTDMSAALAGRDEVAIEQGTLGWSARGKTPLRDASGRIVGAVSAGVPLAVVDAGQRRLSAFLAGVAVVALAGGLLALAFFWRRLRRTTHGLEPEEMADLLREHAAVLAGALDGVVAVDAAGVVRICNEAARRYLGIAAQPSGRPVAQAGLPAPIVDMLTAAQVAPARPAGRLVVAKGRVFDVRALPVERDGHDLGRVVVLRDRTDLDDLGRELEATRALTDALRAQTHEHSNRLHALAGMLHLNHVTEAQTYLDDLAGTLAWDGDVDDPYLAGLLAAKTAAAAERGVTLRIDEDTWVPGRVQRPLDCVSVVGNLLDNAIRAAADGQRRPAWVEVTLLVAGRGGSDLLVHVVDSGDGVRPGSEEAIFGDGWTTKVGEETGPGGRGAHGVGLALARVTARHHGGDVRLVAASGPVAGAAAGAAAREGKPESKGEDRASRGRIGVATNGARGHGAAFEALLVGMLDGARDRREQESREVRP</sequence>
<proteinExistence type="predicted"/>
<keyword evidence="7 15" id="KW-0812">Transmembrane</keyword>
<dbReference type="Gene3D" id="1.10.287.130">
    <property type="match status" value="1"/>
</dbReference>
<keyword evidence="5" id="KW-0597">Phosphoprotein</keyword>
<dbReference type="PROSITE" id="PS50109">
    <property type="entry name" value="HIS_KIN"/>
    <property type="match status" value="1"/>
</dbReference>
<dbReference type="SUPFAM" id="SSF55785">
    <property type="entry name" value="PYP-like sensor domain (PAS domain)"/>
    <property type="match status" value="1"/>
</dbReference>
<comment type="caution">
    <text evidence="17">The sequence shown here is derived from an EMBL/GenBank/DDBJ whole genome shotgun (WGS) entry which is preliminary data.</text>
</comment>
<dbReference type="GO" id="GO:0005886">
    <property type="term" value="C:plasma membrane"/>
    <property type="evidence" value="ECO:0007669"/>
    <property type="project" value="UniProtKB-SubCell"/>
</dbReference>
<gene>
    <name evidence="17" type="ORF">KILIM_031_00050</name>
</gene>
<evidence type="ECO:0000256" key="8">
    <source>
        <dbReference type="ARBA" id="ARBA00022741"/>
    </source>
</evidence>
<reference evidence="17 18" key="1">
    <citation type="submission" date="2012-08" db="EMBL/GenBank/DDBJ databases">
        <title>Whole genome shotgun sequence of Kineosphaera limosa NBRC 100340.</title>
        <authorList>
            <person name="Yoshida I."/>
            <person name="Isaki S."/>
            <person name="Hosoyama A."/>
            <person name="Tsuchikane K."/>
            <person name="Katsumata H."/>
            <person name="Ando Y."/>
            <person name="Ohji S."/>
            <person name="Hamada M."/>
            <person name="Tamura T."/>
            <person name="Yamazoe A."/>
            <person name="Yamazaki S."/>
            <person name="Fujita N."/>
        </authorList>
    </citation>
    <scope>NUCLEOTIDE SEQUENCE [LARGE SCALE GENOMIC DNA]</scope>
    <source>
        <strain evidence="17 18">NBRC 100340</strain>
    </source>
</reference>
<dbReference type="InterPro" id="IPR035965">
    <property type="entry name" value="PAS-like_dom_sf"/>
</dbReference>
<dbReference type="InterPro" id="IPR033463">
    <property type="entry name" value="sCache_3"/>
</dbReference>
<keyword evidence="4" id="KW-1003">Cell membrane</keyword>
<evidence type="ECO:0000256" key="13">
    <source>
        <dbReference type="ARBA" id="ARBA00023136"/>
    </source>
</evidence>
<dbReference type="Pfam" id="PF17203">
    <property type="entry name" value="sCache_3_2"/>
    <property type="match status" value="1"/>
</dbReference>
<evidence type="ECO:0000256" key="1">
    <source>
        <dbReference type="ARBA" id="ARBA00000085"/>
    </source>
</evidence>
<feature type="compositionally biased region" description="Basic and acidic residues" evidence="14">
    <location>
        <begin position="525"/>
        <end position="538"/>
    </location>
</feature>
<dbReference type="EMBL" id="BAHD01000031">
    <property type="protein sequence ID" value="GAB96033.1"/>
    <property type="molecule type" value="Genomic_DNA"/>
</dbReference>
<keyword evidence="12" id="KW-0902">Two-component regulatory system</keyword>
<dbReference type="GO" id="GO:0000155">
    <property type="term" value="F:phosphorelay sensor kinase activity"/>
    <property type="evidence" value="ECO:0007669"/>
    <property type="project" value="InterPro"/>
</dbReference>
<dbReference type="InterPro" id="IPR029151">
    <property type="entry name" value="Sensor-like_sf"/>
</dbReference>
<dbReference type="InterPro" id="IPR016120">
    <property type="entry name" value="Sig_transdc_His_kin_SpoOB"/>
</dbReference>
<feature type="transmembrane region" description="Helical" evidence="15">
    <location>
        <begin position="160"/>
        <end position="183"/>
    </location>
</feature>
<dbReference type="Proteomes" id="UP000008366">
    <property type="component" value="Unassembled WGS sequence"/>
</dbReference>
<dbReference type="Pfam" id="PF02518">
    <property type="entry name" value="HATPase_c"/>
    <property type="match status" value="1"/>
</dbReference>
<evidence type="ECO:0000256" key="4">
    <source>
        <dbReference type="ARBA" id="ARBA00022475"/>
    </source>
</evidence>
<evidence type="ECO:0000256" key="7">
    <source>
        <dbReference type="ARBA" id="ARBA00022692"/>
    </source>
</evidence>